<comment type="caution">
    <text evidence="1">The sequence shown here is derived from an EMBL/GenBank/DDBJ whole genome shotgun (WGS) entry which is preliminary data.</text>
</comment>
<keyword evidence="2" id="KW-1185">Reference proteome</keyword>
<gene>
    <name evidence="1" type="ORF">FWK35_00019797</name>
</gene>
<evidence type="ECO:0000313" key="2">
    <source>
        <dbReference type="Proteomes" id="UP000478052"/>
    </source>
</evidence>
<dbReference type="OrthoDB" id="6622109at2759"/>
<reference evidence="1 2" key="1">
    <citation type="submission" date="2019-08" db="EMBL/GenBank/DDBJ databases">
        <title>Whole genome of Aphis craccivora.</title>
        <authorList>
            <person name="Voronova N.V."/>
            <person name="Shulinski R.S."/>
            <person name="Bandarenka Y.V."/>
            <person name="Zhorov D.G."/>
            <person name="Warner D."/>
        </authorList>
    </citation>
    <scope>NUCLEOTIDE SEQUENCE [LARGE SCALE GENOMIC DNA]</scope>
    <source>
        <strain evidence="1">180601</strain>
        <tissue evidence="1">Whole Body</tissue>
    </source>
</reference>
<protein>
    <submittedName>
        <fullName evidence="1">DUF4806 domain-containing protein</fullName>
    </submittedName>
</protein>
<dbReference type="EMBL" id="VUJU01008014">
    <property type="protein sequence ID" value="KAF0736915.1"/>
    <property type="molecule type" value="Genomic_DNA"/>
</dbReference>
<evidence type="ECO:0000313" key="1">
    <source>
        <dbReference type="EMBL" id="KAF0736915.1"/>
    </source>
</evidence>
<name>A0A6G0XA67_APHCR</name>
<dbReference type="PANTHER" id="PTHR33053:SF24">
    <property type="entry name" value="TRANSPOSASE DOMAIN-CONTAINING PROTEIN"/>
    <property type="match status" value="1"/>
</dbReference>
<sequence>MVLTIEQRLSYLRKLIAGVLTDMDSMQFSTVSINKDIPKVNNQLNYANHTNDSLSLGDNVGLLSKKVASQIPPAQNIVLDNNNINNINSESNKHDTFTSSDTNNTEFNFDIYNLNSEDLSISDSIVKWAVEFLKTHHCFDKSLPSDAKTLFKTVNSNRGIQIRSVSLGLYYHFGIANGIHNYYKKYISSIDDSDIKLVFGIDGLPLTKSSNSTFWPILCYIRQNNKYVFPVGLFWGNSKPDDSNDFLENFCAEFNILLTDGIIFKNSFGILLKKKVVLDGFCCDVPAKSFILYCKGHSGYFSCFRCMAEGEYIKNNGVRFPELDSQKRTRIHFVNKFQEEHHTSETLSNLCYLPGIDIVQCLSVNYMHLVCLEVVRTLIKLWLSRGPLTVGLPNFKTKIIIIKIMYIRKCSGMWYIFLKKMQSKLLVSCKSEWYNDKLKKCAWPKDRSKIKIYIEKQRQVNTYEFNIYTARIFKGGENIGKYIFRSKSKDAQFISELSEDHNHAFKKRKKKRYDTNVVIASLESSPVTKYSSDDDDDCPTLDPSLDLFRSSDHSQSFITKPISSSTYSKKNYLPTKLLANSSEKIVLEENNSNYGMDKLKEQNAQHKQNSMNTANINISEFGMSSFYTGPDLRKCRWNTCTWPPVLRGPQSP</sequence>
<dbReference type="PANTHER" id="PTHR33053">
    <property type="entry name" value="PROTEIN, PUTATIVE-RELATED"/>
    <property type="match status" value="1"/>
</dbReference>
<organism evidence="1 2">
    <name type="scientific">Aphis craccivora</name>
    <name type="common">Cowpea aphid</name>
    <dbReference type="NCBI Taxonomy" id="307492"/>
    <lineage>
        <taxon>Eukaryota</taxon>
        <taxon>Metazoa</taxon>
        <taxon>Ecdysozoa</taxon>
        <taxon>Arthropoda</taxon>
        <taxon>Hexapoda</taxon>
        <taxon>Insecta</taxon>
        <taxon>Pterygota</taxon>
        <taxon>Neoptera</taxon>
        <taxon>Paraneoptera</taxon>
        <taxon>Hemiptera</taxon>
        <taxon>Sternorrhyncha</taxon>
        <taxon>Aphidomorpha</taxon>
        <taxon>Aphidoidea</taxon>
        <taxon>Aphididae</taxon>
        <taxon>Aphidini</taxon>
        <taxon>Aphis</taxon>
        <taxon>Aphis</taxon>
    </lineage>
</organism>
<accession>A0A6G0XA67</accession>
<dbReference type="AlphaFoldDB" id="A0A6G0XA67"/>
<proteinExistence type="predicted"/>
<dbReference type="Proteomes" id="UP000478052">
    <property type="component" value="Unassembled WGS sequence"/>
</dbReference>